<sequence length="106" mass="11631">MALVSLSETQPLTYKVDRNMNTNANPAQTLTPANALEAVELLMILGIEAYQSGAWLNESNSTVQATDSAIALWSSTLNRYKLLDLARTFAEEASLLELQIKAREVC</sequence>
<name>A0A5C1K6J2_9CAUD</name>
<evidence type="ECO:0000313" key="1">
    <source>
        <dbReference type="EMBL" id="QEM41016.1"/>
    </source>
</evidence>
<protein>
    <submittedName>
        <fullName evidence="1">Uncharacterized protein</fullName>
    </submittedName>
</protein>
<dbReference type="EMBL" id="MK799650">
    <property type="protein sequence ID" value="QEM41016.1"/>
    <property type="molecule type" value="Genomic_DNA"/>
</dbReference>
<gene>
    <name evidence="1" type="ORF">PAPJP_090</name>
</gene>
<reference evidence="1 2" key="1">
    <citation type="submission" date="2019-04" db="EMBL/GenBank/DDBJ databases">
        <title>Nucleotide sequence of the Pseudomonas aeruginosa phage PAP-JP.</title>
        <authorList>
            <person name="Hammerl J.A."/>
            <person name="Perleth J."/>
            <person name="Alter T."/>
            <person name="Goelz G."/>
            <person name="Orquera S."/>
        </authorList>
    </citation>
    <scope>NUCLEOTIDE SEQUENCE [LARGE SCALE GENOMIC DNA]</scope>
</reference>
<organism evidence="1 2">
    <name type="scientific">Pseudomonas phage PAP-JP</name>
    <dbReference type="NCBI Taxonomy" id="2583508"/>
    <lineage>
        <taxon>Viruses</taxon>
        <taxon>Duplodnaviria</taxon>
        <taxon>Heunggongvirae</taxon>
        <taxon>Uroviricota</taxon>
        <taxon>Caudoviricetes</taxon>
        <taxon>Vandenendeviridae</taxon>
        <taxon>Nankokuvirus</taxon>
        <taxon>Nankokuvirus KPP10</taxon>
    </lineage>
</organism>
<proteinExistence type="predicted"/>
<evidence type="ECO:0000313" key="2">
    <source>
        <dbReference type="Proteomes" id="UP000322601"/>
    </source>
</evidence>
<accession>A0A5C1K6J2</accession>
<dbReference type="Proteomes" id="UP000322601">
    <property type="component" value="Genome"/>
</dbReference>